<dbReference type="EMBL" id="CBXV010000008">
    <property type="protein sequence ID" value="CDM66419.1"/>
    <property type="molecule type" value="Genomic_DNA"/>
</dbReference>
<dbReference type="Pfam" id="PF13591">
    <property type="entry name" value="MerR_2"/>
    <property type="match status" value="1"/>
</dbReference>
<dbReference type="Gene3D" id="1.10.1660.10">
    <property type="match status" value="1"/>
</dbReference>
<dbReference type="RefSeq" id="WP_060635634.1">
    <property type="nucleotide sequence ID" value="NZ_CBXV010000008.1"/>
</dbReference>
<organism evidence="1 2">
    <name type="scientific">Pyrinomonas methylaliphatogenes</name>
    <dbReference type="NCBI Taxonomy" id="454194"/>
    <lineage>
        <taxon>Bacteria</taxon>
        <taxon>Pseudomonadati</taxon>
        <taxon>Acidobacteriota</taxon>
        <taxon>Blastocatellia</taxon>
        <taxon>Blastocatellales</taxon>
        <taxon>Pyrinomonadaceae</taxon>
        <taxon>Pyrinomonas</taxon>
    </lineage>
</organism>
<protein>
    <submittedName>
        <fullName evidence="1">MerR HTH family regulatory protein</fullName>
    </submittedName>
</protein>
<dbReference type="OrthoDB" id="5643278at2"/>
<reference evidence="1 2" key="1">
    <citation type="submission" date="2013-12" db="EMBL/GenBank/DDBJ databases">
        <authorList>
            <person name="Stott M."/>
        </authorList>
    </citation>
    <scope>NUCLEOTIDE SEQUENCE [LARGE SCALE GENOMIC DNA]</scope>
    <source>
        <strain evidence="1 2">K22</strain>
    </source>
</reference>
<dbReference type="InterPro" id="IPR009061">
    <property type="entry name" value="DNA-bd_dom_put_sf"/>
</dbReference>
<evidence type="ECO:0000313" key="2">
    <source>
        <dbReference type="Proteomes" id="UP000031518"/>
    </source>
</evidence>
<evidence type="ECO:0000313" key="1">
    <source>
        <dbReference type="EMBL" id="CDM66419.1"/>
    </source>
</evidence>
<name>A0A0B6X1H7_9BACT</name>
<dbReference type="Proteomes" id="UP000031518">
    <property type="component" value="Unassembled WGS sequence"/>
</dbReference>
<accession>A0A0B6X1H7</accession>
<reference evidence="1 2" key="2">
    <citation type="submission" date="2015-01" db="EMBL/GenBank/DDBJ databases">
        <title>Complete genome sequence of Pyrinomonas methylaliphatogenes type strain K22T.</title>
        <authorList>
            <person name="Lee K.C.Y."/>
            <person name="Power J.F."/>
            <person name="Dunfield P.F."/>
            <person name="Morgan X.C."/>
            <person name="Huttenhower C."/>
            <person name="Stott M.B."/>
        </authorList>
    </citation>
    <scope>NUCLEOTIDE SEQUENCE [LARGE SCALE GENOMIC DNA]</scope>
    <source>
        <strain evidence="1 2">K22</strain>
    </source>
</reference>
<dbReference type="SUPFAM" id="SSF46955">
    <property type="entry name" value="Putative DNA-binding domain"/>
    <property type="match status" value="1"/>
</dbReference>
<sequence>MTTTAFVRLTDFDLDEPLAIEEVAEATGAHERLLHRLVQSGLLEAIWNEAGKPMLTTRTMLRFRRMQRLHRDLGVNFAGAAVILDLLDRIEQMRRELDNLHEKF</sequence>
<dbReference type="AlphaFoldDB" id="A0A0B6X1H7"/>
<proteinExistence type="predicted"/>
<dbReference type="STRING" id="454194.PYK22_02449"/>
<gene>
    <name evidence="1" type="ORF">PYK22_02449</name>
</gene>
<keyword evidence="2" id="KW-1185">Reference proteome</keyword>